<gene>
    <name evidence="9" type="ORF">CONCODRAFT_9752</name>
</gene>
<evidence type="ECO:0000256" key="2">
    <source>
        <dbReference type="ARBA" id="ARBA00010617"/>
    </source>
</evidence>
<dbReference type="PRINTS" id="PR00463">
    <property type="entry name" value="EP450I"/>
</dbReference>
<dbReference type="PRINTS" id="PR00385">
    <property type="entry name" value="P450"/>
</dbReference>
<comment type="cofactor">
    <cofactor evidence="1 8">
        <name>heme</name>
        <dbReference type="ChEBI" id="CHEBI:30413"/>
    </cofactor>
</comment>
<reference evidence="9 10" key="1">
    <citation type="journal article" date="2015" name="Genome Biol. Evol.">
        <title>Phylogenomic analyses indicate that early fungi evolved digesting cell walls of algal ancestors of land plants.</title>
        <authorList>
            <person name="Chang Y."/>
            <person name="Wang S."/>
            <person name="Sekimoto S."/>
            <person name="Aerts A.L."/>
            <person name="Choi C."/>
            <person name="Clum A."/>
            <person name="LaButti K.M."/>
            <person name="Lindquist E.A."/>
            <person name="Yee Ngan C."/>
            <person name="Ohm R.A."/>
            <person name="Salamov A.A."/>
            <person name="Grigoriev I.V."/>
            <person name="Spatafora J.W."/>
            <person name="Berbee M.L."/>
        </authorList>
    </citation>
    <scope>NUCLEOTIDE SEQUENCE [LARGE SCALE GENOMIC DNA]</scope>
    <source>
        <strain evidence="9 10">NRRL 28638</strain>
    </source>
</reference>
<evidence type="ECO:0000313" key="9">
    <source>
        <dbReference type="EMBL" id="KXN68079.1"/>
    </source>
</evidence>
<dbReference type="Gene3D" id="1.10.630.10">
    <property type="entry name" value="Cytochrome P450"/>
    <property type="match status" value="1"/>
</dbReference>
<feature type="binding site" description="axial binding residue" evidence="8">
    <location>
        <position position="431"/>
    </location>
    <ligand>
        <name>heme</name>
        <dbReference type="ChEBI" id="CHEBI:30413"/>
    </ligand>
    <ligandPart>
        <name>Fe</name>
        <dbReference type="ChEBI" id="CHEBI:18248"/>
    </ligandPart>
</feature>
<dbReference type="Pfam" id="PF00067">
    <property type="entry name" value="p450"/>
    <property type="match status" value="1"/>
</dbReference>
<evidence type="ECO:0000313" key="10">
    <source>
        <dbReference type="Proteomes" id="UP000070444"/>
    </source>
</evidence>
<dbReference type="GO" id="GO:0016705">
    <property type="term" value="F:oxidoreductase activity, acting on paired donors, with incorporation or reduction of molecular oxygen"/>
    <property type="evidence" value="ECO:0007669"/>
    <property type="project" value="InterPro"/>
</dbReference>
<keyword evidence="4 8" id="KW-0479">Metal-binding</keyword>
<name>A0A137NZR6_CONC2</name>
<keyword evidence="6 8" id="KW-0408">Iron</keyword>
<dbReference type="InterPro" id="IPR050476">
    <property type="entry name" value="Insect_CytP450_Detox"/>
</dbReference>
<dbReference type="InterPro" id="IPR002401">
    <property type="entry name" value="Cyt_P450_E_grp-I"/>
</dbReference>
<keyword evidence="3 8" id="KW-0349">Heme</keyword>
<dbReference type="SUPFAM" id="SSF48264">
    <property type="entry name" value="Cytochrome P450"/>
    <property type="match status" value="1"/>
</dbReference>
<keyword evidence="7" id="KW-0503">Monooxygenase</keyword>
<evidence type="ECO:0000256" key="4">
    <source>
        <dbReference type="ARBA" id="ARBA00022723"/>
    </source>
</evidence>
<proteinExistence type="inferred from homology"/>
<protein>
    <submittedName>
        <fullName evidence="9">Cytochrome P450</fullName>
    </submittedName>
</protein>
<accession>A0A137NZR6</accession>
<dbReference type="STRING" id="796925.A0A137NZR6"/>
<evidence type="ECO:0000256" key="5">
    <source>
        <dbReference type="ARBA" id="ARBA00023002"/>
    </source>
</evidence>
<dbReference type="PANTHER" id="PTHR24292">
    <property type="entry name" value="CYTOCHROME P450"/>
    <property type="match status" value="1"/>
</dbReference>
<evidence type="ECO:0000256" key="7">
    <source>
        <dbReference type="ARBA" id="ARBA00023033"/>
    </source>
</evidence>
<dbReference type="AlphaFoldDB" id="A0A137NZR6"/>
<dbReference type="GO" id="GO:0020037">
    <property type="term" value="F:heme binding"/>
    <property type="evidence" value="ECO:0007669"/>
    <property type="project" value="InterPro"/>
</dbReference>
<dbReference type="PANTHER" id="PTHR24292:SF102">
    <property type="entry name" value="CYTOCHROME P450 FAMILY-RELATED"/>
    <property type="match status" value="1"/>
</dbReference>
<sequence>MLTYIITGLGLATVYKVSKAIKCPKELEKVTSMPMSSFFTFVSSQESFDDKMKKDFQPVMDANGIIRVFGMTGWCLMISDYAIIKEIASKPEIFCKPDPTKQPTNLNSLKFFGKSHVAINNGQEWKRHRKIINTIFSSKWDLEIFENSTHDLIDILKLSEGEEIEVYDNIQRLTLDILGKSIFNIDFKSLKDPDSKLYSTYTYIINRLFNEPMYFIMPFLEHLPYFKRSDLSRKIDEYDQFVESIIDSRYEAIKNGEVNTENKDLITKLILSNMEEDESKRLTGDEIRDNIKIFIMAGQDTTANTITTALYYLARYHDIQTKLRSEILNVLGNPTLLTTPTLDQLKSMPYLSQVIKESMRIVTTSSAVTRIAAQDYTLSNGVTIPKGTDIYCHLWASHHNSSFPNAHEFKPERFVDGDGEWCPFFLGTRKCIGMNFSLLELKVNLVLILQQFDLSMSESNPDYEKLRLNSMNVIKPLDLKLKFKNLL</sequence>
<keyword evidence="10" id="KW-1185">Reference proteome</keyword>
<dbReference type="OrthoDB" id="1470350at2759"/>
<dbReference type="GO" id="GO:0005506">
    <property type="term" value="F:iron ion binding"/>
    <property type="evidence" value="ECO:0007669"/>
    <property type="project" value="InterPro"/>
</dbReference>
<dbReference type="Proteomes" id="UP000070444">
    <property type="component" value="Unassembled WGS sequence"/>
</dbReference>
<dbReference type="GO" id="GO:0004497">
    <property type="term" value="F:monooxygenase activity"/>
    <property type="evidence" value="ECO:0007669"/>
    <property type="project" value="UniProtKB-KW"/>
</dbReference>
<keyword evidence="5" id="KW-0560">Oxidoreductase</keyword>
<evidence type="ECO:0000256" key="6">
    <source>
        <dbReference type="ARBA" id="ARBA00023004"/>
    </source>
</evidence>
<comment type="similarity">
    <text evidence="2">Belongs to the cytochrome P450 family.</text>
</comment>
<evidence type="ECO:0000256" key="3">
    <source>
        <dbReference type="ARBA" id="ARBA00022617"/>
    </source>
</evidence>
<dbReference type="InterPro" id="IPR036396">
    <property type="entry name" value="Cyt_P450_sf"/>
</dbReference>
<evidence type="ECO:0000256" key="1">
    <source>
        <dbReference type="ARBA" id="ARBA00001971"/>
    </source>
</evidence>
<dbReference type="EMBL" id="KQ964597">
    <property type="protein sequence ID" value="KXN68079.1"/>
    <property type="molecule type" value="Genomic_DNA"/>
</dbReference>
<dbReference type="InterPro" id="IPR001128">
    <property type="entry name" value="Cyt_P450"/>
</dbReference>
<organism evidence="9 10">
    <name type="scientific">Conidiobolus coronatus (strain ATCC 28846 / CBS 209.66 / NRRL 28638)</name>
    <name type="common">Delacroixia coronata</name>
    <dbReference type="NCBI Taxonomy" id="796925"/>
    <lineage>
        <taxon>Eukaryota</taxon>
        <taxon>Fungi</taxon>
        <taxon>Fungi incertae sedis</taxon>
        <taxon>Zoopagomycota</taxon>
        <taxon>Entomophthoromycotina</taxon>
        <taxon>Entomophthoromycetes</taxon>
        <taxon>Entomophthorales</taxon>
        <taxon>Ancylistaceae</taxon>
        <taxon>Conidiobolus</taxon>
    </lineage>
</organism>
<evidence type="ECO:0000256" key="8">
    <source>
        <dbReference type="PIRSR" id="PIRSR602401-1"/>
    </source>
</evidence>